<reference evidence="2" key="1">
    <citation type="journal article" date="2023" name="Plant J.">
        <title>Genome sequences and population genomics provide insights into the demographic history, inbreeding, and mutation load of two 'living fossil' tree species of Dipteronia.</title>
        <authorList>
            <person name="Feng Y."/>
            <person name="Comes H.P."/>
            <person name="Chen J."/>
            <person name="Zhu S."/>
            <person name="Lu R."/>
            <person name="Zhang X."/>
            <person name="Li P."/>
            <person name="Qiu J."/>
            <person name="Olsen K.M."/>
            <person name="Qiu Y."/>
        </authorList>
    </citation>
    <scope>NUCLEOTIDE SEQUENCE</scope>
    <source>
        <strain evidence="2">NBL</strain>
    </source>
</reference>
<protein>
    <recommendedName>
        <fullName evidence="1">DUF985 domain-containing protein</fullName>
    </recommendedName>
</protein>
<accession>A0AAE0A4F3</accession>
<comment type="caution">
    <text evidence="2">The sequence shown here is derived from an EMBL/GenBank/DDBJ whole genome shotgun (WGS) entry which is preliminary data.</text>
</comment>
<dbReference type="Gene3D" id="2.60.120.10">
    <property type="entry name" value="Jelly Rolls"/>
    <property type="match status" value="1"/>
</dbReference>
<proteinExistence type="predicted"/>
<evidence type="ECO:0000313" key="2">
    <source>
        <dbReference type="EMBL" id="KAK3199761.1"/>
    </source>
</evidence>
<dbReference type="Pfam" id="PF06172">
    <property type="entry name" value="Cupin_5"/>
    <property type="match status" value="1"/>
</dbReference>
<dbReference type="SUPFAM" id="SSF51182">
    <property type="entry name" value="RmlC-like cupins"/>
    <property type="match status" value="1"/>
</dbReference>
<evidence type="ECO:0000313" key="3">
    <source>
        <dbReference type="Proteomes" id="UP001281410"/>
    </source>
</evidence>
<dbReference type="Proteomes" id="UP001281410">
    <property type="component" value="Unassembled WGS sequence"/>
</dbReference>
<dbReference type="InterPro" id="IPR011051">
    <property type="entry name" value="RmlC_Cupin_sf"/>
</dbReference>
<organism evidence="2 3">
    <name type="scientific">Dipteronia sinensis</name>
    <dbReference type="NCBI Taxonomy" id="43782"/>
    <lineage>
        <taxon>Eukaryota</taxon>
        <taxon>Viridiplantae</taxon>
        <taxon>Streptophyta</taxon>
        <taxon>Embryophyta</taxon>
        <taxon>Tracheophyta</taxon>
        <taxon>Spermatophyta</taxon>
        <taxon>Magnoliopsida</taxon>
        <taxon>eudicotyledons</taxon>
        <taxon>Gunneridae</taxon>
        <taxon>Pentapetalae</taxon>
        <taxon>rosids</taxon>
        <taxon>malvids</taxon>
        <taxon>Sapindales</taxon>
        <taxon>Sapindaceae</taxon>
        <taxon>Hippocastanoideae</taxon>
        <taxon>Acereae</taxon>
        <taxon>Dipteronia</taxon>
    </lineage>
</organism>
<dbReference type="AlphaFoldDB" id="A0AAE0A4F3"/>
<dbReference type="InterPro" id="IPR009327">
    <property type="entry name" value="Cupin_DUF985"/>
</dbReference>
<feature type="domain" description="DUF985" evidence="1">
    <location>
        <begin position="6"/>
        <end position="36"/>
    </location>
</feature>
<sequence length="90" mass="10080">MVKATEIAAKLNLNPHPEGGFYSETFRDTSVLLSKSLLPSQSQSNLIELKRLLLVTCCSTFNNQVSCLNLTPQFQVPTAFDHFVEDSLYE</sequence>
<keyword evidence="3" id="KW-1185">Reference proteome</keyword>
<gene>
    <name evidence="2" type="ORF">Dsin_023176</name>
</gene>
<evidence type="ECO:0000259" key="1">
    <source>
        <dbReference type="Pfam" id="PF06172"/>
    </source>
</evidence>
<name>A0AAE0A4F3_9ROSI</name>
<dbReference type="InterPro" id="IPR014710">
    <property type="entry name" value="RmlC-like_jellyroll"/>
</dbReference>
<dbReference type="EMBL" id="JANJYJ010000007">
    <property type="protein sequence ID" value="KAK3199761.1"/>
    <property type="molecule type" value="Genomic_DNA"/>
</dbReference>